<dbReference type="InterPro" id="IPR050194">
    <property type="entry name" value="Glycosyltransferase_grp1"/>
</dbReference>
<evidence type="ECO:0000259" key="4">
    <source>
        <dbReference type="Pfam" id="PF13439"/>
    </source>
</evidence>
<organism evidence="5 6">
    <name type="scientific">Xylaria grammica</name>
    <dbReference type="NCBI Taxonomy" id="363999"/>
    <lineage>
        <taxon>Eukaryota</taxon>
        <taxon>Fungi</taxon>
        <taxon>Dikarya</taxon>
        <taxon>Ascomycota</taxon>
        <taxon>Pezizomycotina</taxon>
        <taxon>Sordariomycetes</taxon>
        <taxon>Xylariomycetidae</taxon>
        <taxon>Xylariales</taxon>
        <taxon>Xylariaceae</taxon>
        <taxon>Xylaria</taxon>
    </lineage>
</organism>
<keyword evidence="2" id="KW-0812">Transmembrane</keyword>
<dbReference type="Gene3D" id="3.40.50.2000">
    <property type="entry name" value="Glycogen Phosphorylase B"/>
    <property type="match status" value="2"/>
</dbReference>
<name>A0A439D1W1_9PEZI</name>
<keyword evidence="2" id="KW-1133">Transmembrane helix</keyword>
<dbReference type="GO" id="GO:0016757">
    <property type="term" value="F:glycosyltransferase activity"/>
    <property type="evidence" value="ECO:0007669"/>
    <property type="project" value="UniProtKB-KW"/>
</dbReference>
<protein>
    <recommendedName>
        <fullName evidence="7">Glycosyl transferase family 1 domain-containing protein</fullName>
    </recommendedName>
</protein>
<proteinExistence type="predicted"/>
<sequence>MDPRGHDLAMFPALLRGRRILLCSESFGPVNGVSRTTLMIVNHLRAHGALVAVVAPQDHTKMNVFSPADAVEDANGYCREVRLAGSPVPFSPELSVVYPVRLAEIYRRTFGGPPDLIYLASPASLGFQVLLQLRQQSVEAQVPVLCNYQTDLASYSEILFPMPFGRIARYVFTSVEGYLFRHHSVKTIFYPSLFARRYLEDVARAQSGKLDVLRRGVNTEGFNPNKRSLKLRKIWSPNGELVLFTCSRLAGEKGYGFLAQVAAELAKTDLRFKLVVVGSNQNSRVEQEIKGMFEPLVQSGTVIFTGLKVGEDLMAHYASADLFLHCSVTETFGLVVLEAMASGVPVIARDEGGPSDTVDHGRTGYLVPPRDLDGFVQRVLELGRDTEIRRQFGEASRAQALLATWEMIGNKVAWKMMDAIDERERVRVIERREHTVSPTPQLTISSIREIIAPWVVDVRVFLSLIIVVGCWGVIGPCLAAIHIMHWAKTRTGKA</sequence>
<reference evidence="5 6" key="1">
    <citation type="submission" date="2018-12" db="EMBL/GenBank/DDBJ databases">
        <title>Draft genome sequence of Xylaria grammica IHI A82.</title>
        <authorList>
            <person name="Buettner E."/>
            <person name="Kellner H."/>
        </authorList>
    </citation>
    <scope>NUCLEOTIDE SEQUENCE [LARGE SCALE GENOMIC DNA]</scope>
    <source>
        <strain evidence="5 6">IHI A82</strain>
    </source>
</reference>
<dbReference type="InterPro" id="IPR028098">
    <property type="entry name" value="Glyco_trans_4-like_N"/>
</dbReference>
<evidence type="ECO:0000259" key="3">
    <source>
        <dbReference type="Pfam" id="PF00534"/>
    </source>
</evidence>
<dbReference type="InterPro" id="IPR001296">
    <property type="entry name" value="Glyco_trans_1"/>
</dbReference>
<dbReference type="PANTHER" id="PTHR45947">
    <property type="entry name" value="SULFOQUINOVOSYL TRANSFERASE SQD2"/>
    <property type="match status" value="1"/>
</dbReference>
<dbReference type="PANTHER" id="PTHR45947:SF3">
    <property type="entry name" value="SULFOQUINOVOSYL TRANSFERASE SQD2"/>
    <property type="match status" value="1"/>
</dbReference>
<dbReference type="Pfam" id="PF13439">
    <property type="entry name" value="Glyco_transf_4"/>
    <property type="match status" value="1"/>
</dbReference>
<accession>A0A439D1W1</accession>
<dbReference type="Pfam" id="PF00534">
    <property type="entry name" value="Glycos_transf_1"/>
    <property type="match status" value="1"/>
</dbReference>
<dbReference type="CDD" id="cd03814">
    <property type="entry name" value="GT4-like"/>
    <property type="match status" value="1"/>
</dbReference>
<evidence type="ECO:0000313" key="6">
    <source>
        <dbReference type="Proteomes" id="UP000286045"/>
    </source>
</evidence>
<dbReference type="Proteomes" id="UP000286045">
    <property type="component" value="Unassembled WGS sequence"/>
</dbReference>
<feature type="domain" description="Glycosyl transferase family 1" evidence="3">
    <location>
        <begin position="236"/>
        <end position="398"/>
    </location>
</feature>
<keyword evidence="2" id="KW-0472">Membrane</keyword>
<evidence type="ECO:0000256" key="1">
    <source>
        <dbReference type="ARBA" id="ARBA00022676"/>
    </source>
</evidence>
<evidence type="ECO:0000256" key="2">
    <source>
        <dbReference type="SAM" id="Phobius"/>
    </source>
</evidence>
<dbReference type="STRING" id="363999.A0A439D1W1"/>
<dbReference type="AlphaFoldDB" id="A0A439D1W1"/>
<keyword evidence="1" id="KW-0808">Transferase</keyword>
<evidence type="ECO:0000313" key="5">
    <source>
        <dbReference type="EMBL" id="RWA08410.1"/>
    </source>
</evidence>
<gene>
    <name evidence="5" type="ORF">EKO27_g6681</name>
</gene>
<keyword evidence="1" id="KW-0328">Glycosyltransferase</keyword>
<feature type="domain" description="Glycosyltransferase subfamily 4-like N-terminal" evidence="4">
    <location>
        <begin position="30"/>
        <end position="220"/>
    </location>
</feature>
<feature type="transmembrane region" description="Helical" evidence="2">
    <location>
        <begin position="460"/>
        <end position="483"/>
    </location>
</feature>
<keyword evidence="6" id="KW-1185">Reference proteome</keyword>
<dbReference type="EMBL" id="RYZI01000201">
    <property type="protein sequence ID" value="RWA08410.1"/>
    <property type="molecule type" value="Genomic_DNA"/>
</dbReference>
<evidence type="ECO:0008006" key="7">
    <source>
        <dbReference type="Google" id="ProtNLM"/>
    </source>
</evidence>
<comment type="caution">
    <text evidence="5">The sequence shown here is derived from an EMBL/GenBank/DDBJ whole genome shotgun (WGS) entry which is preliminary data.</text>
</comment>
<dbReference type="SUPFAM" id="SSF53756">
    <property type="entry name" value="UDP-Glycosyltransferase/glycogen phosphorylase"/>
    <property type="match status" value="1"/>
</dbReference>